<dbReference type="GO" id="GO:0004359">
    <property type="term" value="F:glutaminase activity"/>
    <property type="evidence" value="ECO:0007669"/>
    <property type="project" value="InterPro"/>
</dbReference>
<keyword evidence="12" id="KW-1185">Reference proteome</keyword>
<evidence type="ECO:0000256" key="8">
    <source>
        <dbReference type="PIRNR" id="PIRNR006630"/>
    </source>
</evidence>
<dbReference type="EC" id="6.3.5.1" evidence="7 8"/>
<evidence type="ECO:0000313" key="11">
    <source>
        <dbReference type="EMBL" id="PWN05231.1"/>
    </source>
</evidence>
<dbReference type="InterPro" id="IPR003694">
    <property type="entry name" value="NAD_synthase"/>
</dbReference>
<comment type="similarity">
    <text evidence="2 7 8">In the C-terminal section; belongs to the NAD synthetase family.</text>
</comment>
<keyword evidence="6 7" id="KW-0520">NAD</keyword>
<keyword evidence="5 7" id="KW-0067">ATP-binding</keyword>
<evidence type="ECO:0000256" key="4">
    <source>
        <dbReference type="ARBA" id="ARBA00022741"/>
    </source>
</evidence>
<dbReference type="GO" id="GO:0009435">
    <property type="term" value="P:NAD+ biosynthetic process"/>
    <property type="evidence" value="ECO:0007669"/>
    <property type="project" value="UniProtKB-UniRule"/>
</dbReference>
<dbReference type="GO" id="GO:0003952">
    <property type="term" value="F:NAD+ synthase (glutamine-hydrolyzing) activity"/>
    <property type="evidence" value="ECO:0007669"/>
    <property type="project" value="UniProtKB-UniRule"/>
</dbReference>
<evidence type="ECO:0000256" key="2">
    <source>
        <dbReference type="ARBA" id="ARBA00007145"/>
    </source>
</evidence>
<evidence type="ECO:0000256" key="9">
    <source>
        <dbReference type="RuleBase" id="RU003811"/>
    </source>
</evidence>
<feature type="binding site" evidence="7">
    <location>
        <position position="417"/>
    </location>
    <ligand>
        <name>deamido-NAD(+)</name>
        <dbReference type="ChEBI" id="CHEBI:58437"/>
        <note>ligand shared between two neighboring subunits</note>
    </ligand>
</feature>
<evidence type="ECO:0000256" key="1">
    <source>
        <dbReference type="ARBA" id="ARBA00005188"/>
    </source>
</evidence>
<dbReference type="SUPFAM" id="SSF52402">
    <property type="entry name" value="Adenine nucleotide alpha hydrolases-like"/>
    <property type="match status" value="1"/>
</dbReference>
<evidence type="ECO:0000313" key="12">
    <source>
        <dbReference type="Proteomes" id="UP000245533"/>
    </source>
</evidence>
<evidence type="ECO:0000256" key="6">
    <source>
        <dbReference type="ARBA" id="ARBA00023027"/>
    </source>
</evidence>
<comment type="function">
    <text evidence="7">Catalyzes the ATP-dependent amidation of deamido-NAD to form NAD. Uses L-glutamine as a nitrogen source.</text>
</comment>
<dbReference type="InterPro" id="IPR014445">
    <property type="entry name" value="Gln-dep_NAD_synthase"/>
</dbReference>
<dbReference type="Pfam" id="PF00795">
    <property type="entry name" value="CN_hydrolase"/>
    <property type="match status" value="1"/>
</dbReference>
<evidence type="ECO:0000256" key="7">
    <source>
        <dbReference type="HAMAP-Rule" id="MF_02090"/>
    </source>
</evidence>
<dbReference type="PROSITE" id="PS50263">
    <property type="entry name" value="CN_HYDROLASE"/>
    <property type="match status" value="1"/>
</dbReference>
<feature type="active site" description="Nucleophile; for glutaminase activity" evidence="7">
    <location>
        <position position="147"/>
    </location>
</feature>
<feature type="active site" description="Proton acceptor; for glutaminase activity" evidence="7">
    <location>
        <position position="41"/>
    </location>
</feature>
<comment type="similarity">
    <text evidence="9">Belongs to the NAD synthetase family.</text>
</comment>
<reference evidence="11 12" key="1">
    <citation type="submission" date="2018-05" db="EMBL/GenBank/DDBJ databases">
        <title>Rhodohalobacter halophilus gen. nov., sp. nov., a moderately halophilic member of the family Balneolaceae.</title>
        <authorList>
            <person name="Liu Z.-W."/>
        </authorList>
    </citation>
    <scope>NUCLEOTIDE SEQUENCE [LARGE SCALE GENOMIC DNA]</scope>
    <source>
        <strain evidence="11 12">8A47</strain>
    </source>
</reference>
<protein>
    <recommendedName>
        <fullName evidence="7 8">Glutamine-dependent NAD(+) synthetase</fullName>
        <ecNumber evidence="7 8">6.3.5.1</ecNumber>
    </recommendedName>
    <alternativeName>
        <fullName evidence="7 8">NAD(+) synthase [glutamine-hydrolyzing]</fullName>
    </alternativeName>
</protein>
<feature type="binding site" evidence="7">
    <location>
        <position position="412"/>
    </location>
    <ligand>
        <name>ATP</name>
        <dbReference type="ChEBI" id="CHEBI:30616"/>
    </ligand>
</feature>
<name>A0A316TNK8_9BACT</name>
<dbReference type="Proteomes" id="UP000245533">
    <property type="component" value="Unassembled WGS sequence"/>
</dbReference>
<dbReference type="GO" id="GO:0005737">
    <property type="term" value="C:cytoplasm"/>
    <property type="evidence" value="ECO:0007669"/>
    <property type="project" value="InterPro"/>
</dbReference>
<dbReference type="InterPro" id="IPR014729">
    <property type="entry name" value="Rossmann-like_a/b/a_fold"/>
</dbReference>
<dbReference type="PANTHER" id="PTHR23090:SF9">
    <property type="entry name" value="GLUTAMINE-DEPENDENT NAD(+) SYNTHETASE"/>
    <property type="match status" value="1"/>
</dbReference>
<dbReference type="AlphaFoldDB" id="A0A316TNK8"/>
<feature type="binding site" evidence="7">
    <location>
        <position position="117"/>
    </location>
    <ligand>
        <name>L-glutamine</name>
        <dbReference type="ChEBI" id="CHEBI:58359"/>
    </ligand>
</feature>
<dbReference type="CDD" id="cd00553">
    <property type="entry name" value="NAD_synthase"/>
    <property type="match status" value="1"/>
</dbReference>
<comment type="caution">
    <text evidence="11">The sequence shown here is derived from an EMBL/GenBank/DDBJ whole genome shotgun (WGS) entry which is preliminary data.</text>
</comment>
<sequence length="563" mass="62080">MKVRVEQLNPIAGDLEGNKDLILKSLRKAEKDGINLLILPELVVTAYPVHDLLESDTFRQACYRVNEEIISATKSTAILFGSITPNAGLGRKMFNSALLSKNGKLIQTVHKSLLPTYDVFDDLRYFEPAGTLSCMELDGLRLGVTVCEDIWYNENEIQYHTYPIDPAMELKKMGARAIVNISASPYTNRKHENRVNMLKNHVKRLGIPLFYSNQTGANTELIFDGDSMIIDSDASVIAAVGSFSAGYTDVKWNVSEGENSVKALEKSKKIDVYPASGPARQFEAIRCGLSDYLGKTGVTGDVVLGLSGGIDSALVCTLAAEILGPEHVTAITMPSEFSSEGSVTHSEELAHNLGITLHNVPIGTLFKEHRSVLDPLFEGTSFGVAEENLQSRIRGALLMAYSNKFNAFLLATGNKSEYAVGYATLYGDMNGALSLIGDLYKTEVYALSAWLNEVFYEKEVIPAAVIEKEPSAELRPGQKDSDTLPGYDILDDILYRYIELQQGVKDIISAGHDADNVQRVVRMVDMNEFKRNQAVPILKLSSKSFGTGRRWPIVQRWTSRKNS</sequence>
<evidence type="ECO:0000259" key="10">
    <source>
        <dbReference type="PROSITE" id="PS50263"/>
    </source>
</evidence>
<comment type="catalytic activity">
    <reaction evidence="7 8">
        <text>deamido-NAD(+) + L-glutamine + ATP + H2O = L-glutamate + AMP + diphosphate + NAD(+) + H(+)</text>
        <dbReference type="Rhea" id="RHEA:24384"/>
        <dbReference type="ChEBI" id="CHEBI:15377"/>
        <dbReference type="ChEBI" id="CHEBI:15378"/>
        <dbReference type="ChEBI" id="CHEBI:29985"/>
        <dbReference type="ChEBI" id="CHEBI:30616"/>
        <dbReference type="ChEBI" id="CHEBI:33019"/>
        <dbReference type="ChEBI" id="CHEBI:57540"/>
        <dbReference type="ChEBI" id="CHEBI:58359"/>
        <dbReference type="ChEBI" id="CHEBI:58437"/>
        <dbReference type="ChEBI" id="CHEBI:456215"/>
        <dbReference type="EC" id="6.3.5.1"/>
    </reaction>
</comment>
<dbReference type="SUPFAM" id="SSF56317">
    <property type="entry name" value="Carbon-nitrogen hydrolase"/>
    <property type="match status" value="1"/>
</dbReference>
<feature type="binding site" evidence="7">
    <location>
        <position position="190"/>
    </location>
    <ligand>
        <name>L-glutamine</name>
        <dbReference type="ChEBI" id="CHEBI:58359"/>
    </ligand>
</feature>
<feature type="active site" description="For glutaminase activity" evidence="7">
    <location>
        <position position="111"/>
    </location>
</feature>
<dbReference type="FunFam" id="3.40.50.620:FF:000106">
    <property type="entry name" value="Glutamine-dependent NAD(+) synthetase"/>
    <property type="match status" value="1"/>
</dbReference>
<keyword evidence="4 7" id="KW-0547">Nucleotide-binding</keyword>
<dbReference type="Gene3D" id="3.60.110.10">
    <property type="entry name" value="Carbon-nitrogen hydrolase"/>
    <property type="match status" value="1"/>
</dbReference>
<comment type="pathway">
    <text evidence="1 7 8">Cofactor biosynthesis; NAD(+) biosynthesis; NAD(+) from deamido-NAD(+) (L-Gln route): step 1/1.</text>
</comment>
<dbReference type="GO" id="GO:0005524">
    <property type="term" value="F:ATP binding"/>
    <property type="evidence" value="ECO:0007669"/>
    <property type="project" value="UniProtKB-UniRule"/>
</dbReference>
<dbReference type="HAMAP" id="MF_02090">
    <property type="entry name" value="NadE_glutamine_dep"/>
    <property type="match status" value="1"/>
</dbReference>
<dbReference type="PANTHER" id="PTHR23090">
    <property type="entry name" value="NH 3 /GLUTAMINE-DEPENDENT NAD + SYNTHETASE"/>
    <property type="match status" value="1"/>
</dbReference>
<feature type="binding site" evidence="7">
    <location>
        <begin position="305"/>
        <end position="312"/>
    </location>
    <ligand>
        <name>ATP</name>
        <dbReference type="ChEBI" id="CHEBI:30616"/>
    </ligand>
</feature>
<dbReference type="InterPro" id="IPR022310">
    <property type="entry name" value="NAD/GMP_synthase"/>
</dbReference>
<feature type="binding site" evidence="7">
    <location>
        <position position="184"/>
    </location>
    <ligand>
        <name>L-glutamine</name>
        <dbReference type="ChEBI" id="CHEBI:58359"/>
    </ligand>
</feature>
<dbReference type="NCBIfam" id="NF010588">
    <property type="entry name" value="PRK13981.1"/>
    <property type="match status" value="1"/>
</dbReference>
<dbReference type="PIRSF" id="PIRSF006630">
    <property type="entry name" value="NADS_GAT"/>
    <property type="match status" value="1"/>
</dbReference>
<comment type="caution">
    <text evidence="7">Lacks conserved residue(s) required for the propagation of feature annotation.</text>
</comment>
<gene>
    <name evidence="7" type="primary">nadE</name>
    <name evidence="11" type="ORF">DDZ15_15590</name>
</gene>
<dbReference type="Pfam" id="PF02540">
    <property type="entry name" value="NAD_synthase"/>
    <property type="match status" value="1"/>
</dbReference>
<feature type="binding site" evidence="7">
    <location>
        <position position="530"/>
    </location>
    <ligand>
        <name>deamido-NAD(+)</name>
        <dbReference type="ChEBI" id="CHEBI:58437"/>
        <note>ligand shared between two neighboring subunits</note>
    </ligand>
</feature>
<evidence type="ECO:0000256" key="3">
    <source>
        <dbReference type="ARBA" id="ARBA00022598"/>
    </source>
</evidence>
<accession>A0A316TNK8</accession>
<feature type="binding site" evidence="7">
    <location>
        <position position="388"/>
    </location>
    <ligand>
        <name>deamido-NAD(+)</name>
        <dbReference type="ChEBI" id="CHEBI:58437"/>
        <note>ligand shared between two neighboring subunits</note>
    </ligand>
</feature>
<dbReference type="GO" id="GO:0008795">
    <property type="term" value="F:NAD+ synthase activity"/>
    <property type="evidence" value="ECO:0007669"/>
    <property type="project" value="UniProtKB-UniRule"/>
</dbReference>
<evidence type="ECO:0000256" key="5">
    <source>
        <dbReference type="ARBA" id="ARBA00022840"/>
    </source>
</evidence>
<organism evidence="11 12">
    <name type="scientific">Rhodohalobacter mucosus</name>
    <dbReference type="NCBI Taxonomy" id="2079485"/>
    <lineage>
        <taxon>Bacteria</taxon>
        <taxon>Pseudomonadati</taxon>
        <taxon>Balneolota</taxon>
        <taxon>Balneolia</taxon>
        <taxon>Balneolales</taxon>
        <taxon>Balneolaceae</taxon>
        <taxon>Rhodohalobacter</taxon>
    </lineage>
</organism>
<dbReference type="EMBL" id="QGGB01000011">
    <property type="protein sequence ID" value="PWN05231.1"/>
    <property type="molecule type" value="Genomic_DNA"/>
</dbReference>
<keyword evidence="3 7" id="KW-0436">Ligase</keyword>
<proteinExistence type="inferred from homology"/>
<dbReference type="InterPro" id="IPR036526">
    <property type="entry name" value="C-N_Hydrolase_sf"/>
</dbReference>
<dbReference type="InterPro" id="IPR003010">
    <property type="entry name" value="C-N_Hydrolase"/>
</dbReference>
<dbReference type="UniPathway" id="UPA00253">
    <property type="reaction ID" value="UER00334"/>
</dbReference>
<feature type="domain" description="CN hydrolase" evidence="10">
    <location>
        <begin position="1"/>
        <end position="254"/>
    </location>
</feature>
<dbReference type="Gene3D" id="3.40.50.620">
    <property type="entry name" value="HUPs"/>
    <property type="match status" value="1"/>
</dbReference>
<dbReference type="CDD" id="cd07570">
    <property type="entry name" value="GAT_Gln-NAD-synth"/>
    <property type="match status" value="1"/>
</dbReference>
<dbReference type="OrthoDB" id="9803818at2"/>
<dbReference type="NCBIfam" id="TIGR00552">
    <property type="entry name" value="nadE"/>
    <property type="match status" value="1"/>
</dbReference>